<name>A0AA42CM94_9HYPH</name>
<gene>
    <name evidence="2" type="ORF">M8523_30815</name>
</gene>
<comment type="caution">
    <text evidence="2">The sequence shown here is derived from an EMBL/GenBank/DDBJ whole genome shotgun (WGS) entry which is preliminary data.</text>
</comment>
<evidence type="ECO:0000313" key="2">
    <source>
        <dbReference type="EMBL" id="MCW6512318.1"/>
    </source>
</evidence>
<dbReference type="Proteomes" id="UP001165667">
    <property type="component" value="Unassembled WGS sequence"/>
</dbReference>
<reference evidence="2" key="1">
    <citation type="submission" date="2022-05" db="EMBL/GenBank/DDBJ databases">
        <authorList>
            <person name="Pankratov T."/>
        </authorList>
    </citation>
    <scope>NUCLEOTIDE SEQUENCE</scope>
    <source>
        <strain evidence="2">BP6-180914</strain>
    </source>
</reference>
<protein>
    <submittedName>
        <fullName evidence="2">Uncharacterized protein</fullName>
    </submittedName>
</protein>
<sequence>MMAASFLAYVLVVGAVVCACTLRFLPARAGGWVTAELSAWLLYVGTLGLMGVLRNPDMRPPGSAFVLLPVAAFIVVVAWSLSGRRVATFVPLALLLARSASGSAL</sequence>
<dbReference type="RefSeq" id="WP_282588692.1">
    <property type="nucleotide sequence ID" value="NZ_JAMOIM010000046.1"/>
</dbReference>
<evidence type="ECO:0000256" key="1">
    <source>
        <dbReference type="SAM" id="Phobius"/>
    </source>
</evidence>
<keyword evidence="1" id="KW-0472">Membrane</keyword>
<dbReference type="AlphaFoldDB" id="A0AA42CM94"/>
<keyword evidence="3" id="KW-1185">Reference proteome</keyword>
<accession>A0AA42CM94</accession>
<feature type="transmembrane region" description="Helical" evidence="1">
    <location>
        <begin position="29"/>
        <end position="52"/>
    </location>
</feature>
<dbReference type="EMBL" id="JAMOIM010000046">
    <property type="protein sequence ID" value="MCW6512318.1"/>
    <property type="molecule type" value="Genomic_DNA"/>
</dbReference>
<feature type="transmembrane region" description="Helical" evidence="1">
    <location>
        <begin position="64"/>
        <end position="82"/>
    </location>
</feature>
<keyword evidence="1" id="KW-1133">Transmembrane helix</keyword>
<keyword evidence="1" id="KW-0812">Transmembrane</keyword>
<proteinExistence type="predicted"/>
<organism evidence="2 3">
    <name type="scientific">Lichenifustis flavocetrariae</name>
    <dbReference type="NCBI Taxonomy" id="2949735"/>
    <lineage>
        <taxon>Bacteria</taxon>
        <taxon>Pseudomonadati</taxon>
        <taxon>Pseudomonadota</taxon>
        <taxon>Alphaproteobacteria</taxon>
        <taxon>Hyphomicrobiales</taxon>
        <taxon>Lichenihabitantaceae</taxon>
        <taxon>Lichenifustis</taxon>
    </lineage>
</organism>
<evidence type="ECO:0000313" key="3">
    <source>
        <dbReference type="Proteomes" id="UP001165667"/>
    </source>
</evidence>